<protein>
    <submittedName>
        <fullName evidence="1">Uncharacterized protein</fullName>
    </submittedName>
</protein>
<evidence type="ECO:0000313" key="1">
    <source>
        <dbReference type="EMBL" id="EGI61319.1"/>
    </source>
</evidence>
<gene>
    <name evidence="1" type="ORF">G5I_10432</name>
</gene>
<evidence type="ECO:0000313" key="2">
    <source>
        <dbReference type="Proteomes" id="UP000007755"/>
    </source>
</evidence>
<dbReference type="Proteomes" id="UP000007755">
    <property type="component" value="Unassembled WGS sequence"/>
</dbReference>
<dbReference type="EMBL" id="GL888415">
    <property type="protein sequence ID" value="EGI61319.1"/>
    <property type="molecule type" value="Genomic_DNA"/>
</dbReference>
<name>F4WWV9_ACREC</name>
<dbReference type="AlphaFoldDB" id="F4WWV9"/>
<accession>F4WWV9</accession>
<sequence>MNVLQYATMCYDGHISDFHRRISNIRVRAASNRQVSRINPVQYVRYGPLSLWQRRHAEDEDKINWWFSPQMTFSLRLHKVRGDQQLKLLLRSLQTSTTIATVTALAADAEPPQQAQHQ</sequence>
<dbReference type="InParanoid" id="F4WWV9"/>
<proteinExistence type="predicted"/>
<organism evidence="2">
    <name type="scientific">Acromyrmex echinatior</name>
    <name type="common">Panamanian leafcutter ant</name>
    <name type="synonym">Acromyrmex octospinosus echinatior</name>
    <dbReference type="NCBI Taxonomy" id="103372"/>
    <lineage>
        <taxon>Eukaryota</taxon>
        <taxon>Metazoa</taxon>
        <taxon>Ecdysozoa</taxon>
        <taxon>Arthropoda</taxon>
        <taxon>Hexapoda</taxon>
        <taxon>Insecta</taxon>
        <taxon>Pterygota</taxon>
        <taxon>Neoptera</taxon>
        <taxon>Endopterygota</taxon>
        <taxon>Hymenoptera</taxon>
        <taxon>Apocrita</taxon>
        <taxon>Aculeata</taxon>
        <taxon>Formicoidea</taxon>
        <taxon>Formicidae</taxon>
        <taxon>Myrmicinae</taxon>
        <taxon>Acromyrmex</taxon>
    </lineage>
</organism>
<reference evidence="1" key="1">
    <citation type="submission" date="2011-02" db="EMBL/GenBank/DDBJ databases">
        <title>The genome of the leaf-cutting ant Acromyrmex echinatior suggests key adaptations to social evolution and fungus farming.</title>
        <authorList>
            <person name="Nygaard S."/>
            <person name="Zhang G."/>
        </authorList>
    </citation>
    <scope>NUCLEOTIDE SEQUENCE</scope>
</reference>
<keyword evidence="2" id="KW-1185">Reference proteome</keyword>